<dbReference type="PROSITE" id="PS00180">
    <property type="entry name" value="GLNA_1"/>
    <property type="match status" value="1"/>
</dbReference>
<dbReference type="InterPro" id="IPR027303">
    <property type="entry name" value="Gln_synth_gly_rich_site"/>
</dbReference>
<dbReference type="PANTHER" id="PTHR43785">
    <property type="entry name" value="GAMMA-GLUTAMYLPUTRESCINE SYNTHETASE"/>
    <property type="match status" value="1"/>
</dbReference>
<dbReference type="Gene3D" id="3.30.590.10">
    <property type="entry name" value="Glutamine synthetase/guanido kinase, catalytic domain"/>
    <property type="match status" value="1"/>
</dbReference>
<dbReference type="PROSITE" id="PS51987">
    <property type="entry name" value="GS_CATALYTIC"/>
    <property type="match status" value="1"/>
</dbReference>
<keyword evidence="6 12" id="KW-0547">Nucleotide-binding</keyword>
<sequence>MNTQQEHVLGAVDERDIRFIRLWFTDIAGQLKSVMMSPSELEGAFEEGAGFDGSSIEGFSRISESDTLLLPDPSTFQLLPFDEEDPDLRTARMFCDIVMPDGNPSQADPRQILRRQAKKAADVGFTCQASPEIEFYLLKEQGFPLEMAPTEFGGYFDQAAHTPVPKFRRRAMRALEDVGIATEFSHHEAAPGQQEIDLRHADVLAMADHVMTFRYLIKAVAMRDGVRATFLPKPFQAHPGSAMHTHFSLFEGDNNAFHDPDDEFSLSDTARQFIAGVLTHAPEISAVTNQWVNSYKRLQFGNEAPTAATWGASNRSALVRVPMYRLDKEVSRRVEVRSLDSAANPYLAFAGVLAAGLKGIAEGYELGDPAEDDVTSLTRRERRAMGYRDLPMSLDQALREMEKSEFMAEVLGEHVFEFFLRSKWDEWHGYTEQITGVEIRSALEL</sequence>
<accession>A0A097IHB7</accession>
<dbReference type="OrthoDB" id="9807095at2"/>
<dbReference type="PROSITE" id="PS00181">
    <property type="entry name" value="GLNA_ATP"/>
    <property type="match status" value="1"/>
</dbReference>
<comment type="similarity">
    <text evidence="2 10 11">Belongs to the glutamine synthetase family.</text>
</comment>
<proteinExistence type="inferred from homology"/>
<dbReference type="GO" id="GO:0004356">
    <property type="term" value="F:glutamine synthetase activity"/>
    <property type="evidence" value="ECO:0007669"/>
    <property type="project" value="UniProtKB-EC"/>
</dbReference>
<evidence type="ECO:0000313" key="15">
    <source>
        <dbReference type="EMBL" id="AIT61524.1"/>
    </source>
</evidence>
<evidence type="ECO:0000256" key="4">
    <source>
        <dbReference type="ARBA" id="ARBA00022598"/>
    </source>
</evidence>
<evidence type="ECO:0000256" key="3">
    <source>
        <dbReference type="ARBA" id="ARBA00021364"/>
    </source>
</evidence>
<name>A0A097IHB7_9CORY</name>
<evidence type="ECO:0000259" key="14">
    <source>
        <dbReference type="PROSITE" id="PS51987"/>
    </source>
</evidence>
<dbReference type="PANTHER" id="PTHR43785:SF11">
    <property type="entry name" value="GAMMA-GLUTAMYLPOLYAMINE SYNTHETASE GLNA2"/>
    <property type="match status" value="1"/>
</dbReference>
<reference evidence="15 16" key="1">
    <citation type="submission" date="2013-09" db="EMBL/GenBank/DDBJ databases">
        <title>Complete genome sequence of Corynebacterium doosanense CAU 212(T) (=DSM 45436(T)), isolated from activated sludge.</title>
        <authorList>
            <person name="Schaffert L."/>
            <person name="Albersmeier A."/>
            <person name="Kalinowski J."/>
            <person name="Ruckert C."/>
        </authorList>
    </citation>
    <scope>NUCLEOTIDE SEQUENCE [LARGE SCALE GENOMIC DNA]</scope>
    <source>
        <strain evidence="15 16">CAU 212</strain>
    </source>
</reference>
<dbReference type="GO" id="GO:0005524">
    <property type="term" value="F:ATP binding"/>
    <property type="evidence" value="ECO:0007669"/>
    <property type="project" value="UniProtKB-KW"/>
</dbReference>
<evidence type="ECO:0000256" key="7">
    <source>
        <dbReference type="ARBA" id="ARBA00022840"/>
    </source>
</evidence>
<evidence type="ECO:0000256" key="2">
    <source>
        <dbReference type="ARBA" id="ARBA00009897"/>
    </source>
</evidence>
<comment type="cofactor">
    <cofactor evidence="1">
        <name>Mg(2+)</name>
        <dbReference type="ChEBI" id="CHEBI:18420"/>
    </cofactor>
</comment>
<evidence type="ECO:0000313" key="16">
    <source>
        <dbReference type="Proteomes" id="UP000029914"/>
    </source>
</evidence>
<protein>
    <recommendedName>
        <fullName evidence="3 12">Glutamine synthetase</fullName>
        <ecNumber evidence="12">6.3.1.2</ecNumber>
    </recommendedName>
</protein>
<dbReference type="eggNOG" id="COG0174">
    <property type="taxonomic scope" value="Bacteria"/>
</dbReference>
<evidence type="ECO:0000256" key="6">
    <source>
        <dbReference type="ARBA" id="ARBA00022741"/>
    </source>
</evidence>
<dbReference type="STRING" id="558173.CDOO_09775"/>
<evidence type="ECO:0000256" key="10">
    <source>
        <dbReference type="PROSITE-ProRule" id="PRU01330"/>
    </source>
</evidence>
<dbReference type="RefSeq" id="WP_018020797.1">
    <property type="nucleotide sequence ID" value="NZ_AQUX01000001.1"/>
</dbReference>
<dbReference type="InterPro" id="IPR008147">
    <property type="entry name" value="Gln_synt_N"/>
</dbReference>
<keyword evidence="4 12" id="KW-0436">Ligase</keyword>
<evidence type="ECO:0000256" key="1">
    <source>
        <dbReference type="ARBA" id="ARBA00001946"/>
    </source>
</evidence>
<evidence type="ECO:0000256" key="9">
    <source>
        <dbReference type="ARBA" id="ARBA00049436"/>
    </source>
</evidence>
<dbReference type="Pfam" id="PF00120">
    <property type="entry name" value="Gln-synt_C"/>
    <property type="match status" value="1"/>
</dbReference>
<dbReference type="InterPro" id="IPR027302">
    <property type="entry name" value="Gln_synth_N_conserv_site"/>
</dbReference>
<keyword evidence="7 12" id="KW-0067">ATP-binding</keyword>
<keyword evidence="16" id="KW-1185">Reference proteome</keyword>
<dbReference type="AlphaFoldDB" id="A0A097IHB7"/>
<keyword evidence="5" id="KW-0479">Metal-binding</keyword>
<dbReference type="EMBL" id="CP006764">
    <property type="protein sequence ID" value="AIT61524.1"/>
    <property type="molecule type" value="Genomic_DNA"/>
</dbReference>
<dbReference type="InterPro" id="IPR008146">
    <property type="entry name" value="Gln_synth_cat_dom"/>
</dbReference>
<dbReference type="SUPFAM" id="SSF55931">
    <property type="entry name" value="Glutamine synthetase/guanido kinase"/>
    <property type="match status" value="1"/>
</dbReference>
<dbReference type="KEGG" id="cdo:CDOO_09775"/>
<dbReference type="GO" id="GO:0006542">
    <property type="term" value="P:glutamine biosynthetic process"/>
    <property type="evidence" value="ECO:0007669"/>
    <property type="project" value="InterPro"/>
</dbReference>
<evidence type="ECO:0000256" key="12">
    <source>
        <dbReference type="RuleBase" id="RU004356"/>
    </source>
</evidence>
<evidence type="ECO:0000259" key="13">
    <source>
        <dbReference type="PROSITE" id="PS51986"/>
    </source>
</evidence>
<keyword evidence="8" id="KW-0460">Magnesium</keyword>
<dbReference type="GO" id="GO:0046872">
    <property type="term" value="F:metal ion binding"/>
    <property type="evidence" value="ECO:0007669"/>
    <property type="project" value="UniProtKB-KW"/>
</dbReference>
<dbReference type="HOGENOM" id="CLU_017290_1_3_11"/>
<dbReference type="Proteomes" id="UP000029914">
    <property type="component" value="Chromosome"/>
</dbReference>
<dbReference type="Pfam" id="PF03951">
    <property type="entry name" value="Gln-synt_N"/>
    <property type="match status" value="1"/>
</dbReference>
<evidence type="ECO:0000256" key="11">
    <source>
        <dbReference type="RuleBase" id="RU000384"/>
    </source>
</evidence>
<dbReference type="SMART" id="SM01230">
    <property type="entry name" value="Gln-synt_C"/>
    <property type="match status" value="1"/>
</dbReference>
<evidence type="ECO:0000256" key="5">
    <source>
        <dbReference type="ARBA" id="ARBA00022723"/>
    </source>
</evidence>
<dbReference type="EC" id="6.3.1.2" evidence="12"/>
<dbReference type="Gene3D" id="3.10.20.70">
    <property type="entry name" value="Glutamine synthetase, N-terminal domain"/>
    <property type="match status" value="1"/>
</dbReference>
<dbReference type="PROSITE" id="PS51986">
    <property type="entry name" value="GS_BETA_GRASP"/>
    <property type="match status" value="1"/>
</dbReference>
<dbReference type="SUPFAM" id="SSF54368">
    <property type="entry name" value="Glutamine synthetase, N-terminal domain"/>
    <property type="match status" value="1"/>
</dbReference>
<organism evidence="15 16">
    <name type="scientific">Corynebacterium doosanense CAU 212 = DSM 45436</name>
    <dbReference type="NCBI Taxonomy" id="558173"/>
    <lineage>
        <taxon>Bacteria</taxon>
        <taxon>Bacillati</taxon>
        <taxon>Actinomycetota</taxon>
        <taxon>Actinomycetes</taxon>
        <taxon>Mycobacteriales</taxon>
        <taxon>Corynebacteriaceae</taxon>
        <taxon>Corynebacterium</taxon>
    </lineage>
</organism>
<comment type="catalytic activity">
    <reaction evidence="9 12">
        <text>L-glutamate + NH4(+) + ATP = L-glutamine + ADP + phosphate + H(+)</text>
        <dbReference type="Rhea" id="RHEA:16169"/>
        <dbReference type="ChEBI" id="CHEBI:15378"/>
        <dbReference type="ChEBI" id="CHEBI:28938"/>
        <dbReference type="ChEBI" id="CHEBI:29985"/>
        <dbReference type="ChEBI" id="CHEBI:30616"/>
        <dbReference type="ChEBI" id="CHEBI:43474"/>
        <dbReference type="ChEBI" id="CHEBI:58359"/>
        <dbReference type="ChEBI" id="CHEBI:456216"/>
        <dbReference type="EC" id="6.3.1.2"/>
    </reaction>
</comment>
<feature type="domain" description="GS beta-grasp" evidence="13">
    <location>
        <begin position="15"/>
        <end position="102"/>
    </location>
</feature>
<evidence type="ECO:0000256" key="8">
    <source>
        <dbReference type="ARBA" id="ARBA00022842"/>
    </source>
</evidence>
<feature type="domain" description="GS catalytic" evidence="14">
    <location>
        <begin position="109"/>
        <end position="445"/>
    </location>
</feature>
<dbReference type="InterPro" id="IPR014746">
    <property type="entry name" value="Gln_synth/guanido_kin_cat_dom"/>
</dbReference>
<gene>
    <name evidence="15" type="ORF">CDOO_09775</name>
</gene>
<dbReference type="InterPro" id="IPR036651">
    <property type="entry name" value="Gln_synt_N_sf"/>
</dbReference>